<proteinExistence type="predicted"/>
<evidence type="ECO:0000256" key="1">
    <source>
        <dbReference type="SAM" id="MobiDB-lite"/>
    </source>
</evidence>
<feature type="region of interest" description="Disordered" evidence="1">
    <location>
        <begin position="401"/>
        <end position="435"/>
    </location>
</feature>
<feature type="region of interest" description="Disordered" evidence="1">
    <location>
        <begin position="1"/>
        <end position="348"/>
    </location>
</feature>
<evidence type="ECO:0000313" key="3">
    <source>
        <dbReference type="Proteomes" id="UP001549921"/>
    </source>
</evidence>
<organism evidence="2 3">
    <name type="scientific">Loxostege sticticalis</name>
    <name type="common">Beet webworm moth</name>
    <dbReference type="NCBI Taxonomy" id="481309"/>
    <lineage>
        <taxon>Eukaryota</taxon>
        <taxon>Metazoa</taxon>
        <taxon>Ecdysozoa</taxon>
        <taxon>Arthropoda</taxon>
        <taxon>Hexapoda</taxon>
        <taxon>Insecta</taxon>
        <taxon>Pterygota</taxon>
        <taxon>Neoptera</taxon>
        <taxon>Endopterygota</taxon>
        <taxon>Lepidoptera</taxon>
        <taxon>Glossata</taxon>
        <taxon>Ditrysia</taxon>
        <taxon>Pyraloidea</taxon>
        <taxon>Crambidae</taxon>
        <taxon>Pyraustinae</taxon>
        <taxon>Loxostege</taxon>
    </lineage>
</organism>
<dbReference type="Proteomes" id="UP001549921">
    <property type="component" value="Unassembled WGS sequence"/>
</dbReference>
<feature type="compositionally biased region" description="Low complexity" evidence="1">
    <location>
        <begin position="406"/>
        <end position="417"/>
    </location>
</feature>
<feature type="compositionally biased region" description="Basic and acidic residues" evidence="1">
    <location>
        <begin position="535"/>
        <end position="546"/>
    </location>
</feature>
<evidence type="ECO:0000313" key="2">
    <source>
        <dbReference type="EMBL" id="KAL0811584.1"/>
    </source>
</evidence>
<feature type="region of interest" description="Disordered" evidence="1">
    <location>
        <begin position="522"/>
        <end position="546"/>
    </location>
</feature>
<feature type="compositionally biased region" description="Acidic residues" evidence="1">
    <location>
        <begin position="186"/>
        <end position="195"/>
    </location>
</feature>
<gene>
    <name evidence="2" type="ORF">ABMA28_009965</name>
</gene>
<comment type="caution">
    <text evidence="2">The sequence shown here is derived from an EMBL/GenBank/DDBJ whole genome shotgun (WGS) entry which is preliminary data.</text>
</comment>
<dbReference type="EMBL" id="JBEDNZ010000024">
    <property type="protein sequence ID" value="KAL0811584.1"/>
    <property type="molecule type" value="Genomic_DNA"/>
</dbReference>
<protein>
    <submittedName>
        <fullName evidence="2">Uncharacterized protein</fullName>
    </submittedName>
</protein>
<feature type="compositionally biased region" description="Basic and acidic residues" evidence="1">
    <location>
        <begin position="225"/>
        <end position="301"/>
    </location>
</feature>
<accession>A0ABD0SBZ6</accession>
<feature type="compositionally biased region" description="Basic and acidic residues" evidence="1">
    <location>
        <begin position="34"/>
        <end position="141"/>
    </location>
</feature>
<name>A0ABD0SBZ6_LOXSC</name>
<sequence>MSQKASRKSAVNEEKEKNSDTPVKEMKKKMAANAEKEKQAAEKITEKPAEKPEKTDKNAEKTDKATEKTEKQDKNAEKVDKIAEKNEKTDKKADKAEKKQDKQVEKTVDTPAEKNEEKDSNSKDDKSGKPDKPEKKPDAKPKQNGKSSMNGSHGAEENGTVSAVDEFDEDDELVIDDRDEMFPELTYDDESDPEFEPPTPEPSSRSFTRRSQAKATRTPETPRPASDKQAEPADDPSKVLKLKEDVPTTDRKLRSADSPKPQDAKKKQESPKKQDSKDGKQESETNQEEKENGDKTEKVEVDVVIEIDGDEEPRKTDTNYSKSRVKVSPYRRSVRADQTASSVMANYTGNNTTMEMDITETSSFVSHEDPSLDDSSYLSGLRSIRGRRSYKPLKEMTLRHITANRSAAKSSTTTPASEQPSRPTGTVVGRKRKPDCEDSIELASEASEVLTAAHSKRMRLLDRLTHSFRRTASSTPLPARRAAEIVGINTDLPLTAPVASPETFDPESLKPAVSVSVSPDVCLTTPPAVSPAPTEADRDSKRCVVM</sequence>
<feature type="compositionally biased region" description="Basic and acidic residues" evidence="1">
    <location>
        <begin position="10"/>
        <end position="25"/>
    </location>
</feature>
<reference evidence="2 3" key="1">
    <citation type="submission" date="2024-06" db="EMBL/GenBank/DDBJ databases">
        <title>A chromosome-level genome assembly of beet webworm, Loxostege sticticalis.</title>
        <authorList>
            <person name="Zhang Y."/>
        </authorList>
    </citation>
    <scope>NUCLEOTIDE SEQUENCE [LARGE SCALE GENOMIC DNA]</scope>
    <source>
        <strain evidence="2">AQ028</strain>
        <tissue evidence="2">Male pupae</tissue>
    </source>
</reference>
<dbReference type="AlphaFoldDB" id="A0ABD0SBZ6"/>
<feature type="compositionally biased region" description="Polar residues" evidence="1">
    <location>
        <begin position="336"/>
        <end position="348"/>
    </location>
</feature>
<feature type="compositionally biased region" description="Acidic residues" evidence="1">
    <location>
        <begin position="165"/>
        <end position="179"/>
    </location>
</feature>